<dbReference type="InterPro" id="IPR001128">
    <property type="entry name" value="Cyt_P450"/>
</dbReference>
<dbReference type="GO" id="GO:0016705">
    <property type="term" value="F:oxidoreductase activity, acting on paired donors, with incorporation or reduction of molecular oxygen"/>
    <property type="evidence" value="ECO:0007669"/>
    <property type="project" value="InterPro"/>
</dbReference>
<protein>
    <submittedName>
        <fullName evidence="11">Cytochrome P450</fullName>
    </submittedName>
</protein>
<keyword evidence="5 9" id="KW-0479">Metal-binding</keyword>
<evidence type="ECO:0000256" key="8">
    <source>
        <dbReference type="ARBA" id="ARBA00023033"/>
    </source>
</evidence>
<keyword evidence="7 9" id="KW-0408">Iron</keyword>
<keyword evidence="6 10" id="KW-0560">Oxidoreductase</keyword>
<dbReference type="InParanoid" id="A0A165DBJ5"/>
<dbReference type="PANTHER" id="PTHR46300:SF7">
    <property type="entry name" value="P450, PUTATIVE (EUROFUNG)-RELATED"/>
    <property type="match status" value="1"/>
</dbReference>
<comment type="pathway">
    <text evidence="2">Secondary metabolite biosynthesis.</text>
</comment>
<evidence type="ECO:0000256" key="9">
    <source>
        <dbReference type="PIRSR" id="PIRSR602401-1"/>
    </source>
</evidence>
<dbReference type="STRING" id="1314781.A0A165DBJ5"/>
<name>A0A165DBJ5_EXIGL</name>
<feature type="binding site" description="axial binding residue" evidence="9">
    <location>
        <position position="377"/>
    </location>
    <ligand>
        <name>heme</name>
        <dbReference type="ChEBI" id="CHEBI:30413"/>
    </ligand>
    <ligandPart>
        <name>Fe</name>
        <dbReference type="ChEBI" id="CHEBI:18248"/>
    </ligandPart>
</feature>
<proteinExistence type="inferred from homology"/>
<keyword evidence="12" id="KW-1185">Reference proteome</keyword>
<dbReference type="PRINTS" id="PR00385">
    <property type="entry name" value="P450"/>
</dbReference>
<dbReference type="PANTHER" id="PTHR46300">
    <property type="entry name" value="P450, PUTATIVE (EUROFUNG)-RELATED-RELATED"/>
    <property type="match status" value="1"/>
</dbReference>
<sequence>MSIGWDGQPYAKMAKDWGPIIYFRVPGREFVFLNDYEDAVNLFEKRGSLYSYRPHMHMAHELVGRKITVLFAQYGDRLKQYRRMINTITNPRAAPQHWPLQTKETHKLLGRLLESPDRFLNHLRQHAVATTMMMVYGYNLVESHDVHIDLADKMAKLTNIASQPGRWLVDSFPWMEYIPEWIPGAGFKRFAKQLHSELEQFTDAPMRMTKERIVDGNAEPCFVVTQLEEKDPVNPALHEEYVKYAAAGMYSGGTDSGIFPEVQKKAQAELDDVVGTDRLPAVEDMPRLPYIDALIKEIHRFSPIINLIPHAAPVDDEYKGYIIPAGAAVIANSWAFAHDEALYPAPYTFDPDRYLGVRGKDVVDPRQFVFGLGRRRCAGVAVAESFSFLAVASVLSVFDIKKATDEMGREITPEFDFDDALISHPAPFPCKILPRSPVATALIQRTLLTSSE</sequence>
<dbReference type="InterPro" id="IPR017972">
    <property type="entry name" value="Cyt_P450_CS"/>
</dbReference>
<dbReference type="Gene3D" id="1.10.630.10">
    <property type="entry name" value="Cytochrome P450"/>
    <property type="match status" value="1"/>
</dbReference>
<dbReference type="PRINTS" id="PR00463">
    <property type="entry name" value="EP450I"/>
</dbReference>
<dbReference type="AlphaFoldDB" id="A0A165DBJ5"/>
<organism evidence="11 12">
    <name type="scientific">Exidia glandulosa HHB12029</name>
    <dbReference type="NCBI Taxonomy" id="1314781"/>
    <lineage>
        <taxon>Eukaryota</taxon>
        <taxon>Fungi</taxon>
        <taxon>Dikarya</taxon>
        <taxon>Basidiomycota</taxon>
        <taxon>Agaricomycotina</taxon>
        <taxon>Agaricomycetes</taxon>
        <taxon>Auriculariales</taxon>
        <taxon>Exidiaceae</taxon>
        <taxon>Exidia</taxon>
    </lineage>
</organism>
<dbReference type="OrthoDB" id="2789670at2759"/>
<dbReference type="Pfam" id="PF00067">
    <property type="entry name" value="p450"/>
    <property type="match status" value="1"/>
</dbReference>
<dbReference type="GO" id="GO:0020037">
    <property type="term" value="F:heme binding"/>
    <property type="evidence" value="ECO:0007669"/>
    <property type="project" value="InterPro"/>
</dbReference>
<dbReference type="EMBL" id="KV426237">
    <property type="protein sequence ID" value="KZV84168.1"/>
    <property type="molecule type" value="Genomic_DNA"/>
</dbReference>
<dbReference type="CDD" id="cd11065">
    <property type="entry name" value="CYP64-like"/>
    <property type="match status" value="1"/>
</dbReference>
<dbReference type="GO" id="GO:0004497">
    <property type="term" value="F:monooxygenase activity"/>
    <property type="evidence" value="ECO:0007669"/>
    <property type="project" value="UniProtKB-KW"/>
</dbReference>
<dbReference type="GO" id="GO:0005506">
    <property type="term" value="F:iron ion binding"/>
    <property type="evidence" value="ECO:0007669"/>
    <property type="project" value="InterPro"/>
</dbReference>
<evidence type="ECO:0000313" key="12">
    <source>
        <dbReference type="Proteomes" id="UP000077266"/>
    </source>
</evidence>
<evidence type="ECO:0000256" key="4">
    <source>
        <dbReference type="ARBA" id="ARBA00022617"/>
    </source>
</evidence>
<dbReference type="Proteomes" id="UP000077266">
    <property type="component" value="Unassembled WGS sequence"/>
</dbReference>
<dbReference type="InterPro" id="IPR002401">
    <property type="entry name" value="Cyt_P450_E_grp-I"/>
</dbReference>
<dbReference type="SUPFAM" id="SSF48264">
    <property type="entry name" value="Cytochrome P450"/>
    <property type="match status" value="1"/>
</dbReference>
<gene>
    <name evidence="11" type="ORF">EXIGLDRAFT_754019</name>
</gene>
<evidence type="ECO:0000256" key="10">
    <source>
        <dbReference type="RuleBase" id="RU000461"/>
    </source>
</evidence>
<evidence type="ECO:0000256" key="3">
    <source>
        <dbReference type="ARBA" id="ARBA00010617"/>
    </source>
</evidence>
<evidence type="ECO:0000313" key="11">
    <source>
        <dbReference type="EMBL" id="KZV84168.1"/>
    </source>
</evidence>
<evidence type="ECO:0000256" key="7">
    <source>
        <dbReference type="ARBA" id="ARBA00023004"/>
    </source>
</evidence>
<comment type="cofactor">
    <cofactor evidence="1 9">
        <name>heme</name>
        <dbReference type="ChEBI" id="CHEBI:30413"/>
    </cofactor>
</comment>
<evidence type="ECO:0000256" key="6">
    <source>
        <dbReference type="ARBA" id="ARBA00023002"/>
    </source>
</evidence>
<accession>A0A165DBJ5</accession>
<keyword evidence="4 9" id="KW-0349">Heme</keyword>
<dbReference type="InterPro" id="IPR036396">
    <property type="entry name" value="Cyt_P450_sf"/>
</dbReference>
<dbReference type="InterPro" id="IPR050364">
    <property type="entry name" value="Cytochrome_P450_fung"/>
</dbReference>
<keyword evidence="8 10" id="KW-0503">Monooxygenase</keyword>
<evidence type="ECO:0000256" key="1">
    <source>
        <dbReference type="ARBA" id="ARBA00001971"/>
    </source>
</evidence>
<dbReference type="PROSITE" id="PS00086">
    <property type="entry name" value="CYTOCHROME_P450"/>
    <property type="match status" value="1"/>
</dbReference>
<evidence type="ECO:0000256" key="2">
    <source>
        <dbReference type="ARBA" id="ARBA00005179"/>
    </source>
</evidence>
<comment type="similarity">
    <text evidence="3 10">Belongs to the cytochrome P450 family.</text>
</comment>
<evidence type="ECO:0000256" key="5">
    <source>
        <dbReference type="ARBA" id="ARBA00022723"/>
    </source>
</evidence>
<reference evidence="11 12" key="1">
    <citation type="journal article" date="2016" name="Mol. Biol. Evol.">
        <title>Comparative Genomics of Early-Diverging Mushroom-Forming Fungi Provides Insights into the Origins of Lignocellulose Decay Capabilities.</title>
        <authorList>
            <person name="Nagy L.G."/>
            <person name="Riley R."/>
            <person name="Tritt A."/>
            <person name="Adam C."/>
            <person name="Daum C."/>
            <person name="Floudas D."/>
            <person name="Sun H."/>
            <person name="Yadav J.S."/>
            <person name="Pangilinan J."/>
            <person name="Larsson K.H."/>
            <person name="Matsuura K."/>
            <person name="Barry K."/>
            <person name="Labutti K."/>
            <person name="Kuo R."/>
            <person name="Ohm R.A."/>
            <person name="Bhattacharya S.S."/>
            <person name="Shirouzu T."/>
            <person name="Yoshinaga Y."/>
            <person name="Martin F.M."/>
            <person name="Grigoriev I.V."/>
            <person name="Hibbett D.S."/>
        </authorList>
    </citation>
    <scope>NUCLEOTIDE SEQUENCE [LARGE SCALE GENOMIC DNA]</scope>
    <source>
        <strain evidence="11 12">HHB12029</strain>
    </source>
</reference>